<proteinExistence type="predicted"/>
<dbReference type="AlphaFoldDB" id="A0A8J2LP99"/>
<sequence length="48" mass="5295">MGMTPRSPIFSLFALSLAVTILSSFSMARTIPSSALDQLDFYRPDKTL</sequence>
<accession>A0A8J2LP99</accession>
<dbReference type="Proteomes" id="UP000708208">
    <property type="component" value="Unassembled WGS sequence"/>
</dbReference>
<protein>
    <submittedName>
        <fullName evidence="1">Uncharacterized protein</fullName>
    </submittedName>
</protein>
<reference evidence="1" key="1">
    <citation type="submission" date="2021-06" db="EMBL/GenBank/DDBJ databases">
        <authorList>
            <person name="Hodson N. C."/>
            <person name="Mongue J. A."/>
            <person name="Jaron S. K."/>
        </authorList>
    </citation>
    <scope>NUCLEOTIDE SEQUENCE</scope>
</reference>
<organism evidence="1 2">
    <name type="scientific">Allacma fusca</name>
    <dbReference type="NCBI Taxonomy" id="39272"/>
    <lineage>
        <taxon>Eukaryota</taxon>
        <taxon>Metazoa</taxon>
        <taxon>Ecdysozoa</taxon>
        <taxon>Arthropoda</taxon>
        <taxon>Hexapoda</taxon>
        <taxon>Collembola</taxon>
        <taxon>Symphypleona</taxon>
        <taxon>Sminthuridae</taxon>
        <taxon>Allacma</taxon>
    </lineage>
</organism>
<comment type="caution">
    <text evidence="1">The sequence shown here is derived from an EMBL/GenBank/DDBJ whole genome shotgun (WGS) entry which is preliminary data.</text>
</comment>
<gene>
    <name evidence="1" type="ORF">AFUS01_LOCUS36141</name>
</gene>
<evidence type="ECO:0000313" key="1">
    <source>
        <dbReference type="EMBL" id="CAG7826070.1"/>
    </source>
</evidence>
<name>A0A8J2LP99_9HEXA</name>
<feature type="non-terminal residue" evidence="1">
    <location>
        <position position="48"/>
    </location>
</feature>
<dbReference type="EMBL" id="CAJVCH010538501">
    <property type="protein sequence ID" value="CAG7826070.1"/>
    <property type="molecule type" value="Genomic_DNA"/>
</dbReference>
<evidence type="ECO:0000313" key="2">
    <source>
        <dbReference type="Proteomes" id="UP000708208"/>
    </source>
</evidence>
<keyword evidence="2" id="KW-1185">Reference proteome</keyword>